<dbReference type="InterPro" id="IPR005495">
    <property type="entry name" value="LptG/LptF_permease"/>
</dbReference>
<feature type="transmembrane region" description="Helical" evidence="6">
    <location>
        <begin position="321"/>
        <end position="338"/>
    </location>
</feature>
<keyword evidence="2" id="KW-1003">Cell membrane</keyword>
<evidence type="ECO:0000313" key="8">
    <source>
        <dbReference type="Proteomes" id="UP000194151"/>
    </source>
</evidence>
<dbReference type="Pfam" id="PF03739">
    <property type="entry name" value="LptF_LptG"/>
    <property type="match status" value="1"/>
</dbReference>
<evidence type="ECO:0000256" key="2">
    <source>
        <dbReference type="ARBA" id="ARBA00022475"/>
    </source>
</evidence>
<dbReference type="PANTHER" id="PTHR33529">
    <property type="entry name" value="SLR0882 PROTEIN-RELATED"/>
    <property type="match status" value="1"/>
</dbReference>
<dbReference type="PANTHER" id="PTHR33529:SF2">
    <property type="entry name" value="LIPOPOLYSACCHARIDE EXPORT SYSTEM PERMEASE PROTEIN LPTG"/>
    <property type="match status" value="1"/>
</dbReference>
<evidence type="ECO:0000256" key="4">
    <source>
        <dbReference type="ARBA" id="ARBA00022989"/>
    </source>
</evidence>
<dbReference type="AlphaFoldDB" id="A0A1W6YRL4"/>
<comment type="subcellular location">
    <subcellularLocation>
        <location evidence="1">Cell membrane</location>
        <topology evidence="1">Multi-pass membrane protein</topology>
    </subcellularLocation>
</comment>
<reference evidence="7 8" key="1">
    <citation type="submission" date="2017-05" db="EMBL/GenBank/DDBJ databases">
        <title>Complete and WGS of Bordetella genogroups.</title>
        <authorList>
            <person name="Spilker T."/>
            <person name="LiPuma J."/>
        </authorList>
    </citation>
    <scope>NUCLEOTIDE SEQUENCE [LARGE SCALE GENOMIC DNA]</scope>
    <source>
        <strain evidence="7 8">AU19157</strain>
    </source>
</reference>
<dbReference type="RefSeq" id="WP_086067062.1">
    <property type="nucleotide sequence ID" value="NZ_CP021108.1"/>
</dbReference>
<organism evidence="7 8">
    <name type="scientific">Bordetella genomosp. 8</name>
    <dbReference type="NCBI Taxonomy" id="1416806"/>
    <lineage>
        <taxon>Bacteria</taxon>
        <taxon>Pseudomonadati</taxon>
        <taxon>Pseudomonadota</taxon>
        <taxon>Betaproteobacteria</taxon>
        <taxon>Burkholderiales</taxon>
        <taxon>Alcaligenaceae</taxon>
        <taxon>Bordetella</taxon>
    </lineage>
</organism>
<evidence type="ECO:0000256" key="5">
    <source>
        <dbReference type="ARBA" id="ARBA00023136"/>
    </source>
</evidence>
<dbReference type="NCBIfam" id="TIGR04408">
    <property type="entry name" value="LptG_lptG"/>
    <property type="match status" value="1"/>
</dbReference>
<protein>
    <submittedName>
        <fullName evidence="7">LPS export ABC transporter permease LptG</fullName>
    </submittedName>
</protein>
<dbReference type="GO" id="GO:0043190">
    <property type="term" value="C:ATP-binding cassette (ABC) transporter complex"/>
    <property type="evidence" value="ECO:0007669"/>
    <property type="project" value="InterPro"/>
</dbReference>
<evidence type="ECO:0000256" key="1">
    <source>
        <dbReference type="ARBA" id="ARBA00004651"/>
    </source>
</evidence>
<dbReference type="KEGG" id="bgv:CAL12_24940"/>
<evidence type="ECO:0000256" key="3">
    <source>
        <dbReference type="ARBA" id="ARBA00022692"/>
    </source>
</evidence>
<feature type="transmembrane region" description="Helical" evidence="6">
    <location>
        <begin position="12"/>
        <end position="33"/>
    </location>
</feature>
<feature type="transmembrane region" description="Helical" evidence="6">
    <location>
        <begin position="350"/>
        <end position="371"/>
    </location>
</feature>
<dbReference type="STRING" id="1416806.CAL12_24940"/>
<accession>A0A1W6YRL4</accession>
<dbReference type="OrthoDB" id="9776227at2"/>
<keyword evidence="5 6" id="KW-0472">Membrane</keyword>
<keyword evidence="8" id="KW-1185">Reference proteome</keyword>
<proteinExistence type="predicted"/>
<dbReference type="EMBL" id="CP021108">
    <property type="protein sequence ID" value="ARP83736.1"/>
    <property type="molecule type" value="Genomic_DNA"/>
</dbReference>
<dbReference type="GO" id="GO:0015920">
    <property type="term" value="P:lipopolysaccharide transport"/>
    <property type="evidence" value="ECO:0007669"/>
    <property type="project" value="TreeGrafter"/>
</dbReference>
<gene>
    <name evidence="7" type="ORF">CAL12_24940</name>
</gene>
<dbReference type="Proteomes" id="UP000194151">
    <property type="component" value="Chromosome"/>
</dbReference>
<name>A0A1W6YRL4_9BORD</name>
<dbReference type="InterPro" id="IPR030923">
    <property type="entry name" value="LptG"/>
</dbReference>
<evidence type="ECO:0000256" key="6">
    <source>
        <dbReference type="SAM" id="Phobius"/>
    </source>
</evidence>
<feature type="transmembrane region" description="Helical" evidence="6">
    <location>
        <begin position="291"/>
        <end position="309"/>
    </location>
</feature>
<dbReference type="GO" id="GO:0055085">
    <property type="term" value="P:transmembrane transport"/>
    <property type="evidence" value="ECO:0007669"/>
    <property type="project" value="InterPro"/>
</dbReference>
<sequence>MRTARRYLAKEIYRSCTVVLLALLGLFTFFALVDDLDNVGSKFTIFALFYLQALAMPTRLYDLLPIGLLIGSILALAGLAQRNELVILRVSGVSGLKLLGMLWVVTIPVMIGATVLSEWVTPIAEIKSSEANLLYRGSAGGNRLESGYWFKEPTKDGGARTLNIAKLKADGEVEGVILYEFRKDLELIALSKAETGRFADGKLILYNVVENRISHDAVQALDNAKPPTDPVIQVVKIPQRELTTTLTPGRLLARVLTPERMSLVTLLDYIDYLRHNQLQADRQIVAVWRKGVYPFTLLIMMTIAAPVAFMQTRRGGVGAKVFIGILVGVGFFMVNQLSLNVGMLSHWPPWVTAIVPNLGALLIALGALTLMEYRHTVSRVMDQRWPWRRSPV</sequence>
<keyword evidence="4 6" id="KW-1133">Transmembrane helix</keyword>
<evidence type="ECO:0000313" key="7">
    <source>
        <dbReference type="EMBL" id="ARP83736.1"/>
    </source>
</evidence>
<feature type="transmembrane region" description="Helical" evidence="6">
    <location>
        <begin position="60"/>
        <end position="80"/>
    </location>
</feature>
<keyword evidence="3 6" id="KW-0812">Transmembrane</keyword>